<dbReference type="eggNOG" id="COG0515">
    <property type="taxonomic scope" value="Bacteria"/>
</dbReference>
<feature type="region of interest" description="Disordered" evidence="6">
    <location>
        <begin position="342"/>
        <end position="369"/>
    </location>
</feature>
<dbReference type="Gene3D" id="3.30.200.20">
    <property type="entry name" value="Phosphorylase Kinase, domain 1"/>
    <property type="match status" value="1"/>
</dbReference>
<gene>
    <name evidence="8" type="ordered locus">Svir_32580</name>
</gene>
<evidence type="ECO:0000256" key="2">
    <source>
        <dbReference type="ARBA" id="ARBA00022741"/>
    </source>
</evidence>
<dbReference type="InterPro" id="IPR017441">
    <property type="entry name" value="Protein_kinase_ATP_BS"/>
</dbReference>
<dbReference type="RefSeq" id="WP_015787539.1">
    <property type="nucleotide sequence ID" value="NC_013159.1"/>
</dbReference>
<feature type="binding site" evidence="5">
    <location>
        <position position="51"/>
    </location>
    <ligand>
        <name>ATP</name>
        <dbReference type="ChEBI" id="CHEBI:30616"/>
    </ligand>
</feature>
<reference evidence="8 9" key="1">
    <citation type="journal article" date="2009" name="Stand. Genomic Sci.">
        <title>Complete genome sequence of Saccharomonospora viridis type strain (P101).</title>
        <authorList>
            <person name="Pati A."/>
            <person name="Sikorski J."/>
            <person name="Nolan M."/>
            <person name="Lapidus A."/>
            <person name="Copeland A."/>
            <person name="Glavina Del Rio T."/>
            <person name="Lucas S."/>
            <person name="Chen F."/>
            <person name="Tice H."/>
            <person name="Pitluck S."/>
            <person name="Cheng J.F."/>
            <person name="Chertkov O."/>
            <person name="Brettin T."/>
            <person name="Han C."/>
            <person name="Detter J.C."/>
            <person name="Kuske C."/>
            <person name="Bruce D."/>
            <person name="Goodwin L."/>
            <person name="Chain P."/>
            <person name="D'haeseleer P."/>
            <person name="Chen A."/>
            <person name="Palaniappan K."/>
            <person name="Ivanova N."/>
            <person name="Mavromatis K."/>
            <person name="Mikhailova N."/>
            <person name="Rohde M."/>
            <person name="Tindall B.J."/>
            <person name="Goker M."/>
            <person name="Bristow J."/>
            <person name="Eisen J.A."/>
            <person name="Markowitz V."/>
            <person name="Hugenholtz P."/>
            <person name="Kyrpides N.C."/>
            <person name="Klenk H.P."/>
        </authorList>
    </citation>
    <scope>NUCLEOTIDE SEQUENCE [LARGE SCALE GENOMIC DNA]</scope>
    <source>
        <strain evidence="9">ATCC 15386 / DSM 43017 / JCM 3036 / NBRC 12207 / P101</strain>
    </source>
</reference>
<dbReference type="PROSITE" id="PS50011">
    <property type="entry name" value="PROTEIN_KINASE_DOM"/>
    <property type="match status" value="1"/>
</dbReference>
<evidence type="ECO:0000313" key="8">
    <source>
        <dbReference type="EMBL" id="ACU98229.1"/>
    </source>
</evidence>
<dbReference type="InterPro" id="IPR011009">
    <property type="entry name" value="Kinase-like_dom_sf"/>
</dbReference>
<dbReference type="KEGG" id="svi:Svir_32580"/>
<evidence type="ECO:0000256" key="3">
    <source>
        <dbReference type="ARBA" id="ARBA00022777"/>
    </source>
</evidence>
<name>C7MZK0_SACVD</name>
<dbReference type="InterPro" id="IPR000719">
    <property type="entry name" value="Prot_kinase_dom"/>
</dbReference>
<protein>
    <submittedName>
        <fullName evidence="8">Protein kinase family protein</fullName>
    </submittedName>
</protein>
<dbReference type="PANTHER" id="PTHR43289">
    <property type="entry name" value="MITOGEN-ACTIVATED PROTEIN KINASE KINASE KINASE 20-RELATED"/>
    <property type="match status" value="1"/>
</dbReference>
<dbReference type="SMART" id="SM00220">
    <property type="entry name" value="S_TKc"/>
    <property type="match status" value="1"/>
</dbReference>
<evidence type="ECO:0000259" key="7">
    <source>
        <dbReference type="PROSITE" id="PS50011"/>
    </source>
</evidence>
<dbReference type="EMBL" id="CP001683">
    <property type="protein sequence ID" value="ACU98229.1"/>
    <property type="molecule type" value="Genomic_DNA"/>
</dbReference>
<dbReference type="GO" id="GO:0004674">
    <property type="term" value="F:protein serine/threonine kinase activity"/>
    <property type="evidence" value="ECO:0007669"/>
    <property type="project" value="TreeGrafter"/>
</dbReference>
<dbReference type="PROSITE" id="PS00108">
    <property type="entry name" value="PROTEIN_KINASE_ST"/>
    <property type="match status" value="1"/>
</dbReference>
<dbReference type="STRING" id="471857.Svir_32580"/>
<keyword evidence="9" id="KW-1185">Reference proteome</keyword>
<dbReference type="Proteomes" id="UP000000841">
    <property type="component" value="Chromosome"/>
</dbReference>
<evidence type="ECO:0000256" key="6">
    <source>
        <dbReference type="SAM" id="MobiDB-lite"/>
    </source>
</evidence>
<proteinExistence type="predicted"/>
<keyword evidence="2 5" id="KW-0547">Nucleotide-binding</keyword>
<keyword evidence="3 8" id="KW-0418">Kinase</keyword>
<dbReference type="SUPFAM" id="SSF56112">
    <property type="entry name" value="Protein kinase-like (PK-like)"/>
    <property type="match status" value="1"/>
</dbReference>
<dbReference type="GO" id="GO:0005524">
    <property type="term" value="F:ATP binding"/>
    <property type="evidence" value="ECO:0007669"/>
    <property type="project" value="UniProtKB-UniRule"/>
</dbReference>
<keyword evidence="4 5" id="KW-0067">ATP-binding</keyword>
<dbReference type="PROSITE" id="PS00107">
    <property type="entry name" value="PROTEIN_KINASE_ATP"/>
    <property type="match status" value="1"/>
</dbReference>
<evidence type="ECO:0000256" key="4">
    <source>
        <dbReference type="ARBA" id="ARBA00022840"/>
    </source>
</evidence>
<dbReference type="Pfam" id="PF00069">
    <property type="entry name" value="Pkinase"/>
    <property type="match status" value="1"/>
</dbReference>
<keyword evidence="1" id="KW-0808">Transferase</keyword>
<evidence type="ECO:0000313" key="9">
    <source>
        <dbReference type="Proteomes" id="UP000000841"/>
    </source>
</evidence>
<dbReference type="CDD" id="cd14014">
    <property type="entry name" value="STKc_PknB_like"/>
    <property type="match status" value="1"/>
</dbReference>
<feature type="domain" description="Protein kinase" evidence="7">
    <location>
        <begin position="23"/>
        <end position="293"/>
    </location>
</feature>
<dbReference type="AlphaFoldDB" id="C7MZK0"/>
<dbReference type="PANTHER" id="PTHR43289:SF34">
    <property type="entry name" value="SERINE_THREONINE-PROTEIN KINASE YBDM-RELATED"/>
    <property type="match status" value="1"/>
</dbReference>
<evidence type="ECO:0000256" key="5">
    <source>
        <dbReference type="PROSITE-ProRule" id="PRU10141"/>
    </source>
</evidence>
<sequence length="637" mass="67001">MSIDPTPAARPLAAGDPRQLGSYRVLGSLGEGGMGRVLLAIGPDGRFAAVKLVHGFLAHDPVFRERFRREIAACRLVSGAYTAPVLDADADAPTPWLATLYVPGPSLRNVVTTTGPLPASSLRQLAVGLATALADIHRAGLIHRDLKPGNVLLAHDGPRVIDFGIARAVEDHDELTNTGSIIGSPEFMSPEQALGHALTPATDVFSLGSVLVFAATGRSPFAGSSAAQALYNIAHTAPDLTGVPEPLRGIVAACLDKDAQRRPSPVELLDRITAVGAAPPGTAPWPQPVHDLIHAQETQARRALDPPPSPRTVRRWPILAMTAATVAAVGVAAALLLRDDSGTPTGHAAPEGPPSALPGQPTAGRHEDDPLSLDRLRAVDPCRVLSGQLTPQPAVHLSQCTYEHEDGRWFDLVLGDAVPVDPTPGEEIDDRDVGGLPLVVDHGGDGRCEAVAVLPQHADLGVSVTVGPGIGDVRDEPCSSAHAVLSDALEALRDNAPQRDAVPGSLATVDPCSLLDDTEVSRIFSVAPTTRPDRLHRCEWDVTGTLVIELSRDVDPADVPSQWEQDSVGGRTVYRQEDPQPGSPSCALSWAHRPSDEVTTEVVSLRYRATATGRPVNAVCADIRSVAEAVIPRLPTP</sequence>
<dbReference type="HOGENOM" id="CLU_428181_0_0_11"/>
<organism evidence="8 9">
    <name type="scientific">Saccharomonospora viridis (strain ATCC 15386 / DSM 43017 / JCM 3036 / CCUG 5913 / NBRC 12207 / NCIMB 9602 / P101)</name>
    <name type="common">Thermoactinomyces viridis</name>
    <dbReference type="NCBI Taxonomy" id="471857"/>
    <lineage>
        <taxon>Bacteria</taxon>
        <taxon>Bacillati</taxon>
        <taxon>Actinomycetota</taxon>
        <taxon>Actinomycetes</taxon>
        <taxon>Pseudonocardiales</taxon>
        <taxon>Pseudonocardiaceae</taxon>
        <taxon>Saccharomonospora</taxon>
    </lineage>
</organism>
<dbReference type="InterPro" id="IPR008271">
    <property type="entry name" value="Ser/Thr_kinase_AS"/>
</dbReference>
<evidence type="ECO:0000256" key="1">
    <source>
        <dbReference type="ARBA" id="ARBA00022679"/>
    </source>
</evidence>
<dbReference type="Gene3D" id="1.10.510.10">
    <property type="entry name" value="Transferase(Phosphotransferase) domain 1"/>
    <property type="match status" value="1"/>
</dbReference>
<accession>C7MZK0</accession>